<gene>
    <name evidence="2" type="ORF">CVIRNUC_009417</name>
</gene>
<evidence type="ECO:0000313" key="3">
    <source>
        <dbReference type="Proteomes" id="UP001314263"/>
    </source>
</evidence>
<feature type="chain" id="PRO_5043931482" description="Antifreeze protein" evidence="1">
    <location>
        <begin position="26"/>
        <end position="274"/>
    </location>
</feature>
<keyword evidence="3" id="KW-1185">Reference proteome</keyword>
<feature type="signal peptide" evidence="1">
    <location>
        <begin position="1"/>
        <end position="25"/>
    </location>
</feature>
<evidence type="ECO:0000256" key="1">
    <source>
        <dbReference type="SAM" id="SignalP"/>
    </source>
</evidence>
<organism evidence="2 3">
    <name type="scientific">Coccomyxa viridis</name>
    <dbReference type="NCBI Taxonomy" id="1274662"/>
    <lineage>
        <taxon>Eukaryota</taxon>
        <taxon>Viridiplantae</taxon>
        <taxon>Chlorophyta</taxon>
        <taxon>core chlorophytes</taxon>
        <taxon>Trebouxiophyceae</taxon>
        <taxon>Trebouxiophyceae incertae sedis</taxon>
        <taxon>Coccomyxaceae</taxon>
        <taxon>Coccomyxa</taxon>
    </lineage>
</organism>
<dbReference type="Proteomes" id="UP001314263">
    <property type="component" value="Unassembled WGS sequence"/>
</dbReference>
<reference evidence="2 3" key="1">
    <citation type="submission" date="2023-10" db="EMBL/GenBank/DDBJ databases">
        <authorList>
            <person name="Maclean D."/>
            <person name="Macfadyen A."/>
        </authorList>
    </citation>
    <scope>NUCLEOTIDE SEQUENCE [LARGE SCALE GENOMIC DNA]</scope>
</reference>
<evidence type="ECO:0000313" key="2">
    <source>
        <dbReference type="EMBL" id="CAK0786204.1"/>
    </source>
</evidence>
<name>A0AAV1IGJ8_9CHLO</name>
<comment type="caution">
    <text evidence="2">The sequence shown here is derived from an EMBL/GenBank/DDBJ whole genome shotgun (WGS) entry which is preliminary data.</text>
</comment>
<proteinExistence type="predicted"/>
<accession>A0AAV1IGJ8</accession>
<evidence type="ECO:0008006" key="4">
    <source>
        <dbReference type="Google" id="ProtNLM"/>
    </source>
</evidence>
<sequence>MARYTTPSLIVLAVLASAAFSLTEARDLQQTQGIEGTNLFDPSINKTTVMPTIDPAVNKTMPPFLNKTDIAMMLPAVNKTITADPAMNKTGIFNKTMMEPADPVINRTQLMPTITLPSKAAIKANITAALDPMTAINTTIATAAAFRPSGGGSTGDNAVGFGNVDAGGFNSVPGVQCATGLTQCNGGSTCVNLLSDTGYCGSCTTSCDFYTQVCGNGQCVCNEAGGFRACAARGGRCLNAGCPDGQTTGTASDINVQGTRGMPNAAASMSVTVG</sequence>
<dbReference type="AlphaFoldDB" id="A0AAV1IGJ8"/>
<keyword evidence="1" id="KW-0732">Signal</keyword>
<protein>
    <recommendedName>
        <fullName evidence="4">Antifreeze protein</fullName>
    </recommendedName>
</protein>
<dbReference type="EMBL" id="CAUYUE010000014">
    <property type="protein sequence ID" value="CAK0786204.1"/>
    <property type="molecule type" value="Genomic_DNA"/>
</dbReference>